<protein>
    <submittedName>
        <fullName evidence="1">Uncharacterized protein</fullName>
    </submittedName>
</protein>
<accession>A0AAV1U2G1</accession>
<evidence type="ECO:0000313" key="2">
    <source>
        <dbReference type="Proteomes" id="UP001162060"/>
    </source>
</evidence>
<organism evidence="1 2">
    <name type="scientific">Peronospora matthiolae</name>
    <dbReference type="NCBI Taxonomy" id="2874970"/>
    <lineage>
        <taxon>Eukaryota</taxon>
        <taxon>Sar</taxon>
        <taxon>Stramenopiles</taxon>
        <taxon>Oomycota</taxon>
        <taxon>Peronosporomycetes</taxon>
        <taxon>Peronosporales</taxon>
        <taxon>Peronosporaceae</taxon>
        <taxon>Peronospora</taxon>
    </lineage>
</organism>
<name>A0AAV1U2G1_9STRA</name>
<dbReference type="EMBL" id="CAKLBY020000119">
    <property type="protein sequence ID" value="CAK7927972.1"/>
    <property type="molecule type" value="Genomic_DNA"/>
</dbReference>
<dbReference type="Proteomes" id="UP001162060">
    <property type="component" value="Unassembled WGS sequence"/>
</dbReference>
<sequence length="42" mass="4628">MNTKPSLATKIPLALVSFKVFGWFAGLTDAYATFETEYAQAQ</sequence>
<reference evidence="1" key="1">
    <citation type="submission" date="2024-01" db="EMBL/GenBank/DDBJ databases">
        <authorList>
            <person name="Webb A."/>
        </authorList>
    </citation>
    <scope>NUCLEOTIDE SEQUENCE</scope>
    <source>
        <strain evidence="1">Pm1</strain>
    </source>
</reference>
<proteinExistence type="predicted"/>
<comment type="caution">
    <text evidence="1">The sequence shown here is derived from an EMBL/GenBank/DDBJ whole genome shotgun (WGS) entry which is preliminary data.</text>
</comment>
<dbReference type="AlphaFoldDB" id="A0AAV1U2G1"/>
<gene>
    <name evidence="1" type="ORF">PM001_LOCUS13122</name>
</gene>
<evidence type="ECO:0000313" key="1">
    <source>
        <dbReference type="EMBL" id="CAK7927972.1"/>
    </source>
</evidence>